<dbReference type="GO" id="GO:0006606">
    <property type="term" value="P:protein import into nucleus"/>
    <property type="evidence" value="ECO:0007669"/>
    <property type="project" value="TreeGrafter"/>
</dbReference>
<keyword evidence="7" id="KW-0677">Repeat</keyword>
<dbReference type="Gene3D" id="2.130.10.10">
    <property type="entry name" value="YVTN repeat-like/Quinoprotein amine dehydrogenase"/>
    <property type="match status" value="1"/>
</dbReference>
<accession>A0AAE0ZHP7</accession>
<comment type="subcellular location">
    <subcellularLocation>
        <location evidence="1">Lysosome</location>
    </subcellularLocation>
    <subcellularLocation>
        <location evidence="2">Nucleus</location>
        <location evidence="2">Nuclear pore complex</location>
    </subcellularLocation>
</comment>
<evidence type="ECO:0000256" key="1">
    <source>
        <dbReference type="ARBA" id="ARBA00004371"/>
    </source>
</evidence>
<dbReference type="GO" id="GO:0005764">
    <property type="term" value="C:lysosome"/>
    <property type="evidence" value="ECO:0007669"/>
    <property type="project" value="UniProtKB-SubCell"/>
</dbReference>
<keyword evidence="13" id="KW-0539">Nucleus</keyword>
<evidence type="ECO:0000256" key="7">
    <source>
        <dbReference type="ARBA" id="ARBA00022737"/>
    </source>
</evidence>
<gene>
    <name evidence="16" type="ORF">RRG08_004910</name>
</gene>
<evidence type="ECO:0000256" key="8">
    <source>
        <dbReference type="ARBA" id="ARBA00022816"/>
    </source>
</evidence>
<feature type="repeat" description="WD" evidence="14">
    <location>
        <begin position="255"/>
        <end position="287"/>
    </location>
</feature>
<dbReference type="PANTHER" id="PTHR11024">
    <property type="entry name" value="NUCLEAR PORE COMPLEX PROTEIN SEC13 / SEH1 FAMILY MEMBER"/>
    <property type="match status" value="1"/>
</dbReference>
<evidence type="ECO:0000256" key="6">
    <source>
        <dbReference type="ARBA" id="ARBA00022574"/>
    </source>
</evidence>
<evidence type="ECO:0000256" key="3">
    <source>
        <dbReference type="ARBA" id="ARBA00010102"/>
    </source>
</evidence>
<evidence type="ECO:0000256" key="10">
    <source>
        <dbReference type="ARBA" id="ARBA00023010"/>
    </source>
</evidence>
<dbReference type="GO" id="GO:0032008">
    <property type="term" value="P:positive regulation of TOR signaling"/>
    <property type="evidence" value="ECO:0007669"/>
    <property type="project" value="TreeGrafter"/>
</dbReference>
<organism evidence="16 17">
    <name type="scientific">Elysia crispata</name>
    <name type="common">lettuce slug</name>
    <dbReference type="NCBI Taxonomy" id="231223"/>
    <lineage>
        <taxon>Eukaryota</taxon>
        <taxon>Metazoa</taxon>
        <taxon>Spiralia</taxon>
        <taxon>Lophotrochozoa</taxon>
        <taxon>Mollusca</taxon>
        <taxon>Gastropoda</taxon>
        <taxon>Heterobranchia</taxon>
        <taxon>Euthyneura</taxon>
        <taxon>Panpulmonata</taxon>
        <taxon>Sacoglossa</taxon>
        <taxon>Placobranchoidea</taxon>
        <taxon>Plakobranchidae</taxon>
        <taxon>Elysia</taxon>
    </lineage>
</organism>
<protein>
    <recommendedName>
        <fullName evidence="4">Protein SEC13 homolog</fullName>
    </recommendedName>
</protein>
<dbReference type="InterPro" id="IPR015943">
    <property type="entry name" value="WD40/YVTN_repeat-like_dom_sf"/>
</dbReference>
<dbReference type="GO" id="GO:0051028">
    <property type="term" value="P:mRNA transport"/>
    <property type="evidence" value="ECO:0007669"/>
    <property type="project" value="UniProtKB-KW"/>
</dbReference>
<dbReference type="GO" id="GO:0030127">
    <property type="term" value="C:COPII vesicle coat"/>
    <property type="evidence" value="ECO:0007669"/>
    <property type="project" value="TreeGrafter"/>
</dbReference>
<dbReference type="PANTHER" id="PTHR11024:SF2">
    <property type="entry name" value="PROTEIN SEC13 HOMOLOG"/>
    <property type="match status" value="1"/>
</dbReference>
<dbReference type="SUPFAM" id="SSF50978">
    <property type="entry name" value="WD40 repeat-like"/>
    <property type="match status" value="1"/>
</dbReference>
<keyword evidence="17" id="KW-1185">Reference proteome</keyword>
<proteinExistence type="inferred from homology"/>
<name>A0AAE0ZHP7_9GAST</name>
<evidence type="ECO:0000256" key="12">
    <source>
        <dbReference type="ARBA" id="ARBA00023228"/>
    </source>
</evidence>
<keyword evidence="9" id="KW-0653">Protein transport</keyword>
<feature type="repeat" description="WD" evidence="14">
    <location>
        <begin position="53"/>
        <end position="87"/>
    </location>
</feature>
<evidence type="ECO:0000313" key="16">
    <source>
        <dbReference type="EMBL" id="KAK3769658.1"/>
    </source>
</evidence>
<keyword evidence="6 14" id="KW-0853">WD repeat</keyword>
<dbReference type="GO" id="GO:0031080">
    <property type="term" value="C:nuclear pore outer ring"/>
    <property type="evidence" value="ECO:0007669"/>
    <property type="project" value="TreeGrafter"/>
</dbReference>
<evidence type="ECO:0000256" key="13">
    <source>
        <dbReference type="ARBA" id="ARBA00023242"/>
    </source>
</evidence>
<dbReference type="GO" id="GO:0032527">
    <property type="term" value="P:protein exit from endoplasmic reticulum"/>
    <property type="evidence" value="ECO:0007669"/>
    <property type="project" value="TreeGrafter"/>
</dbReference>
<evidence type="ECO:0000256" key="2">
    <source>
        <dbReference type="ARBA" id="ARBA00004567"/>
    </source>
</evidence>
<keyword evidence="11" id="KW-0906">Nuclear pore complex</keyword>
<keyword evidence="12" id="KW-0458">Lysosome</keyword>
<keyword evidence="8" id="KW-0509">mRNA transport</keyword>
<feature type="repeat" description="WD" evidence="14">
    <location>
        <begin position="9"/>
        <end position="50"/>
    </location>
</feature>
<evidence type="ECO:0000256" key="9">
    <source>
        <dbReference type="ARBA" id="ARBA00022927"/>
    </source>
</evidence>
<sequence length="456" mass="50875">MVSVINSVDTAHEDMIHDAQLDYYGTKLATCSSDRSIKLFDVSNGQQTLITHLWGHEGPVWQLAWAHPMFGNMLASCGYDRKVIIWKETNGTWAKLYEYAQHDSSVNSVSFAPHEYGLMLACGSSDGSISIISSTGDGSWDPKKISNAHTMGCNAVSWAPATAPNALFDQQSGQQQVAKRFVSGGCDFLVKIWVEDNGQWVEEQKLEGHSDWVRDVAWAPSIGLSKSIIASCSQDCRVIIWSNDGTSGDWDRKTLNKFDDVVWHVSWSTTGNILAVSGGDNKVTLWKESLEGQWACISEVNKGQGQIGDRPASGHFLMLKYQGYHRRVRAMWRACGVESEAVDKNVNLTFEACWEKILRIILSSCGGVRRQLTKLDYDLDDDTPELQIQHTSSIECEEIRVDQAMVNACEQLDYRYSGTPLLMRGMATENRQDGADPQSGRENSFMKNTRDLPSHL</sequence>
<feature type="repeat" description="WD" evidence="14">
    <location>
        <begin position="206"/>
        <end position="242"/>
    </location>
</feature>
<evidence type="ECO:0000256" key="11">
    <source>
        <dbReference type="ARBA" id="ARBA00023132"/>
    </source>
</evidence>
<dbReference type="SMART" id="SM00320">
    <property type="entry name" value="WD40"/>
    <property type="match status" value="6"/>
</dbReference>
<feature type="region of interest" description="Disordered" evidence="15">
    <location>
        <begin position="430"/>
        <end position="456"/>
    </location>
</feature>
<keyword evidence="10" id="KW-0811">Translocation</keyword>
<evidence type="ECO:0000313" key="17">
    <source>
        <dbReference type="Proteomes" id="UP001283361"/>
    </source>
</evidence>
<dbReference type="PROSITE" id="PS50082">
    <property type="entry name" value="WD_REPEATS_2"/>
    <property type="match status" value="4"/>
</dbReference>
<dbReference type="AlphaFoldDB" id="A0AAE0ZHP7"/>
<dbReference type="InterPro" id="IPR036322">
    <property type="entry name" value="WD40_repeat_dom_sf"/>
</dbReference>
<keyword evidence="5" id="KW-0813">Transport</keyword>
<dbReference type="InterPro" id="IPR001680">
    <property type="entry name" value="WD40_rpt"/>
</dbReference>
<dbReference type="FunFam" id="2.130.10.10:FF:000017">
    <property type="entry name" value="SEC13 homolog (S. cerevisiae)"/>
    <property type="match status" value="1"/>
</dbReference>
<dbReference type="GO" id="GO:0090114">
    <property type="term" value="P:COPII-coated vesicle budding"/>
    <property type="evidence" value="ECO:0007669"/>
    <property type="project" value="TreeGrafter"/>
</dbReference>
<dbReference type="EMBL" id="JAWDGP010003892">
    <property type="protein sequence ID" value="KAK3769658.1"/>
    <property type="molecule type" value="Genomic_DNA"/>
</dbReference>
<dbReference type="InterPro" id="IPR037363">
    <property type="entry name" value="Sec13/Seh1_fam"/>
</dbReference>
<evidence type="ECO:0000256" key="15">
    <source>
        <dbReference type="SAM" id="MobiDB-lite"/>
    </source>
</evidence>
<evidence type="ECO:0000256" key="4">
    <source>
        <dbReference type="ARBA" id="ARBA00019195"/>
    </source>
</evidence>
<dbReference type="Proteomes" id="UP001283361">
    <property type="component" value="Unassembled WGS sequence"/>
</dbReference>
<evidence type="ECO:0000256" key="14">
    <source>
        <dbReference type="PROSITE-ProRule" id="PRU00221"/>
    </source>
</evidence>
<reference evidence="16" key="1">
    <citation type="journal article" date="2023" name="G3 (Bethesda)">
        <title>A reference genome for the long-term kleptoplast-retaining sea slug Elysia crispata morphotype clarki.</title>
        <authorList>
            <person name="Eastman K.E."/>
            <person name="Pendleton A.L."/>
            <person name="Shaikh M.A."/>
            <person name="Suttiyut T."/>
            <person name="Ogas R."/>
            <person name="Tomko P."/>
            <person name="Gavelis G."/>
            <person name="Widhalm J.R."/>
            <person name="Wisecaver J.H."/>
        </authorList>
    </citation>
    <scope>NUCLEOTIDE SEQUENCE</scope>
    <source>
        <strain evidence="16">ECLA1</strain>
    </source>
</reference>
<dbReference type="GO" id="GO:0005198">
    <property type="term" value="F:structural molecule activity"/>
    <property type="evidence" value="ECO:0007669"/>
    <property type="project" value="InterPro"/>
</dbReference>
<dbReference type="Pfam" id="PF00400">
    <property type="entry name" value="WD40"/>
    <property type="match status" value="5"/>
</dbReference>
<comment type="similarity">
    <text evidence="3">Belongs to the WD repeat SEC13 family.</text>
</comment>
<evidence type="ECO:0000256" key="5">
    <source>
        <dbReference type="ARBA" id="ARBA00022448"/>
    </source>
</evidence>
<comment type="caution">
    <text evidence="16">The sequence shown here is derived from an EMBL/GenBank/DDBJ whole genome shotgun (WGS) entry which is preliminary data.</text>
</comment>